<protein>
    <submittedName>
        <fullName evidence="2">Uncharacterized protein</fullName>
    </submittedName>
</protein>
<name>A0A941E6L5_9ACTN</name>
<dbReference type="AlphaFoldDB" id="A0A941E6L5"/>
<dbReference type="InterPro" id="IPR036388">
    <property type="entry name" value="WH-like_DNA-bd_sf"/>
</dbReference>
<organism evidence="2 3">
    <name type="scientific">Actinospica acidithermotolerans</name>
    <dbReference type="NCBI Taxonomy" id="2828514"/>
    <lineage>
        <taxon>Bacteria</taxon>
        <taxon>Bacillati</taxon>
        <taxon>Actinomycetota</taxon>
        <taxon>Actinomycetes</taxon>
        <taxon>Catenulisporales</taxon>
        <taxon>Actinospicaceae</taxon>
        <taxon>Actinospica</taxon>
    </lineage>
</organism>
<sequence length="133" mass="14669">MTTPTVYRATATRDGRWWAVEIHGFPPNYAAVTQGRDLAEAASNARKATSLLLNVPAEEIEIDLHVNEADEVVAEVERARARRAEAAREEQATLVRAARRLVDQGLTQRDAARLLGLSFQRVHQLLKTASPTG</sequence>
<evidence type="ECO:0000256" key="1">
    <source>
        <dbReference type="SAM" id="Coils"/>
    </source>
</evidence>
<reference evidence="2" key="1">
    <citation type="submission" date="2021-04" db="EMBL/GenBank/DDBJ databases">
        <title>Genome based classification of Actinospica acidithermotolerans sp. nov., an actinobacterium isolated from an Indonesian hot spring.</title>
        <authorList>
            <person name="Kusuma A.B."/>
            <person name="Putra K.E."/>
            <person name="Nafisah S."/>
            <person name="Loh J."/>
            <person name="Nouioui I."/>
            <person name="Goodfellow M."/>
        </authorList>
    </citation>
    <scope>NUCLEOTIDE SEQUENCE</scope>
    <source>
        <strain evidence="2">MGRD01-02</strain>
    </source>
</reference>
<proteinExistence type="predicted"/>
<keyword evidence="3" id="KW-1185">Reference proteome</keyword>
<dbReference type="Proteomes" id="UP000676325">
    <property type="component" value="Unassembled WGS sequence"/>
</dbReference>
<feature type="coiled-coil region" evidence="1">
    <location>
        <begin position="62"/>
        <end position="89"/>
    </location>
</feature>
<dbReference type="EMBL" id="JAGSOH010000012">
    <property type="protein sequence ID" value="MBR7826071.1"/>
    <property type="molecule type" value="Genomic_DNA"/>
</dbReference>
<gene>
    <name evidence="2" type="ORF">KDK95_07140</name>
</gene>
<accession>A0A941E6L5</accession>
<evidence type="ECO:0000313" key="3">
    <source>
        <dbReference type="Proteomes" id="UP000676325"/>
    </source>
</evidence>
<dbReference type="RefSeq" id="WP_212517221.1">
    <property type="nucleotide sequence ID" value="NZ_JAGSOH010000012.1"/>
</dbReference>
<comment type="caution">
    <text evidence="2">The sequence shown here is derived from an EMBL/GenBank/DDBJ whole genome shotgun (WGS) entry which is preliminary data.</text>
</comment>
<evidence type="ECO:0000313" key="2">
    <source>
        <dbReference type="EMBL" id="MBR7826071.1"/>
    </source>
</evidence>
<keyword evidence="1" id="KW-0175">Coiled coil</keyword>
<dbReference type="Gene3D" id="1.10.10.10">
    <property type="entry name" value="Winged helix-like DNA-binding domain superfamily/Winged helix DNA-binding domain"/>
    <property type="match status" value="1"/>
</dbReference>